<dbReference type="Gene3D" id="1.10.10.10">
    <property type="entry name" value="Winged helix-like DNA-binding domain superfamily/Winged helix DNA-binding domain"/>
    <property type="match status" value="1"/>
</dbReference>
<evidence type="ECO:0000256" key="2">
    <source>
        <dbReference type="ARBA" id="ARBA00010107"/>
    </source>
</evidence>
<comment type="catalytic activity">
    <reaction evidence="18">
        <text>2-hydroxyisobutanoyl-CoA + L-lysyl-[protein] = N(6)-(2-hydroxyisobutanoyl)-L-lysyl-[protein] + CoA + H(+)</text>
        <dbReference type="Rhea" id="RHEA:24180"/>
        <dbReference type="Rhea" id="RHEA-COMP:9752"/>
        <dbReference type="Rhea" id="RHEA-COMP:15921"/>
        <dbReference type="ChEBI" id="CHEBI:15378"/>
        <dbReference type="ChEBI" id="CHEBI:29969"/>
        <dbReference type="ChEBI" id="CHEBI:57287"/>
        <dbReference type="ChEBI" id="CHEBI:131780"/>
        <dbReference type="ChEBI" id="CHEBI:144968"/>
    </reaction>
    <physiologicalReaction direction="left-to-right" evidence="18">
        <dbReference type="Rhea" id="RHEA:24181"/>
    </physiologicalReaction>
</comment>
<dbReference type="Gene3D" id="3.30.60.60">
    <property type="entry name" value="N-acetyl transferase-like"/>
    <property type="match status" value="1"/>
</dbReference>
<feature type="compositionally biased region" description="Polar residues" evidence="23">
    <location>
        <begin position="122"/>
        <end position="135"/>
    </location>
</feature>
<dbReference type="PANTHER" id="PTHR10615">
    <property type="entry name" value="HISTONE ACETYLTRANSFERASE"/>
    <property type="match status" value="1"/>
</dbReference>
<dbReference type="GO" id="GO:0003682">
    <property type="term" value="F:chromatin binding"/>
    <property type="evidence" value="ECO:0007669"/>
    <property type="project" value="UniProtKB-ARBA"/>
</dbReference>
<name>A0AAD5SBX9_9FUNG</name>
<evidence type="ECO:0000256" key="22">
    <source>
        <dbReference type="PIRSR" id="PIRSR602717-51"/>
    </source>
</evidence>
<keyword evidence="8" id="KW-0862">Zinc</keyword>
<dbReference type="InterPro" id="IPR040706">
    <property type="entry name" value="Zf-MYST"/>
</dbReference>
<evidence type="ECO:0000256" key="18">
    <source>
        <dbReference type="ARBA" id="ARBA00047557"/>
    </source>
</evidence>
<evidence type="ECO:0000256" key="20">
    <source>
        <dbReference type="ARBA" id="ARBA00047787"/>
    </source>
</evidence>
<comment type="catalytic activity">
    <reaction evidence="21">
        <text>L-lysyl-[histone] + acetyl-CoA = N(6)-acetyl-L-lysyl-[histone] + CoA + H(+)</text>
        <dbReference type="Rhea" id="RHEA:21992"/>
        <dbReference type="Rhea" id="RHEA-COMP:9845"/>
        <dbReference type="Rhea" id="RHEA-COMP:11338"/>
        <dbReference type="ChEBI" id="CHEBI:15378"/>
        <dbReference type="ChEBI" id="CHEBI:29969"/>
        <dbReference type="ChEBI" id="CHEBI:57287"/>
        <dbReference type="ChEBI" id="CHEBI:57288"/>
        <dbReference type="ChEBI" id="CHEBI:61930"/>
        <dbReference type="EC" id="2.3.1.48"/>
    </reaction>
    <physiologicalReaction direction="left-to-right" evidence="21">
        <dbReference type="Rhea" id="RHEA:21993"/>
    </physiologicalReaction>
</comment>
<keyword evidence="10" id="KW-0007">Acetylation</keyword>
<keyword evidence="14" id="KW-0234">DNA repair</keyword>
<evidence type="ECO:0000313" key="26">
    <source>
        <dbReference type="Proteomes" id="UP001212841"/>
    </source>
</evidence>
<evidence type="ECO:0000256" key="7">
    <source>
        <dbReference type="ARBA" id="ARBA00022771"/>
    </source>
</evidence>
<comment type="catalytic activity">
    <reaction evidence="20">
        <text>L-lysyl-[protein] + acetyl-CoA = N(6)-acetyl-L-lysyl-[protein] + CoA + H(+)</text>
        <dbReference type="Rhea" id="RHEA:45948"/>
        <dbReference type="Rhea" id="RHEA-COMP:9752"/>
        <dbReference type="Rhea" id="RHEA-COMP:10731"/>
        <dbReference type="ChEBI" id="CHEBI:15378"/>
        <dbReference type="ChEBI" id="CHEBI:29969"/>
        <dbReference type="ChEBI" id="CHEBI:57287"/>
        <dbReference type="ChEBI" id="CHEBI:57288"/>
        <dbReference type="ChEBI" id="CHEBI:61930"/>
    </reaction>
    <physiologicalReaction direction="left-to-right" evidence="20">
        <dbReference type="Rhea" id="RHEA:45949"/>
    </physiologicalReaction>
</comment>
<evidence type="ECO:0000256" key="13">
    <source>
        <dbReference type="ARBA" id="ARBA00023163"/>
    </source>
</evidence>
<gene>
    <name evidence="25" type="primary">ESA1</name>
    <name evidence="25" type="ORF">HK097_009492</name>
</gene>
<dbReference type="SUPFAM" id="SSF55729">
    <property type="entry name" value="Acyl-CoA N-acyltransferases (Nat)"/>
    <property type="match status" value="1"/>
</dbReference>
<dbReference type="InterPro" id="IPR002717">
    <property type="entry name" value="HAT_MYST-type"/>
</dbReference>
<dbReference type="GO" id="GO:0008270">
    <property type="term" value="F:zinc ion binding"/>
    <property type="evidence" value="ECO:0007669"/>
    <property type="project" value="UniProtKB-KW"/>
</dbReference>
<dbReference type="GO" id="GO:0032991">
    <property type="term" value="C:protein-containing complex"/>
    <property type="evidence" value="ECO:0007669"/>
    <property type="project" value="UniProtKB-ARBA"/>
</dbReference>
<dbReference type="Proteomes" id="UP001212841">
    <property type="component" value="Unassembled WGS sequence"/>
</dbReference>
<keyword evidence="6" id="KW-0227">DNA damage</keyword>
<dbReference type="InterPro" id="IPR050603">
    <property type="entry name" value="MYST_HAT"/>
</dbReference>
<dbReference type="InterPro" id="IPR016181">
    <property type="entry name" value="Acyl_CoA_acyltransferase"/>
</dbReference>
<dbReference type="FunFam" id="2.30.30.140:FF:000013">
    <property type="entry name" value="Histone acetyltransferase"/>
    <property type="match status" value="1"/>
</dbReference>
<dbReference type="InterPro" id="IPR025995">
    <property type="entry name" value="Tudor-knot"/>
</dbReference>
<evidence type="ECO:0000256" key="12">
    <source>
        <dbReference type="ARBA" id="ARBA00023159"/>
    </source>
</evidence>
<evidence type="ECO:0000256" key="5">
    <source>
        <dbReference type="ARBA" id="ARBA00022723"/>
    </source>
</evidence>
<sequence>MEDKEIGVGCFLPVAKGSGDEKQWHKAEILSIRQHENGLENAEFYVHYDGFNKRLDDWVPYSRLKVDAVEWPKAKKKVPATPGPTSKAGGPSTPGAEIGNPLTGQKRKRTTSKLAGAGSTLGLETSSQDSPSDTTYIPPPPDIGGKDGITGGKDAMEVDPDDQALDQPGFSKEKEIDKLRTSGSMTQSVAEIARVKNIKKIIMGQHEVETWYFSPYPEEYCAYPSLYICEFCLEYMPTQRAFERHRQKCTLRHPPGNEIYRNDNLSFYEIDGRKQRRYCRNLCLLSKLFLDHKTLYFDVDPFLFYLMCSSDDAGHHLLGYFSKEKQSSEEYNVACILTLPQYQRMGYGKLLIAFSYELSKREKKTGSPEKPLSDLGLLSYRSYWADTILEVLYDHHGEITIQEISDKTSITYDDVLHTLHTLDLLKFYGGKYVVILGEKNVQYHEKNLAKKKTRIDPEKLDWSPPKFQPNQLRFL</sequence>
<dbReference type="Pfam" id="PF17772">
    <property type="entry name" value="zf-MYST"/>
    <property type="match status" value="1"/>
</dbReference>
<reference evidence="25" key="1">
    <citation type="submission" date="2020-05" db="EMBL/GenBank/DDBJ databases">
        <title>Phylogenomic resolution of chytrid fungi.</title>
        <authorList>
            <person name="Stajich J.E."/>
            <person name="Amses K."/>
            <person name="Simmons R."/>
            <person name="Seto K."/>
            <person name="Myers J."/>
            <person name="Bonds A."/>
            <person name="Quandt C.A."/>
            <person name="Barry K."/>
            <person name="Liu P."/>
            <person name="Grigoriev I."/>
            <person name="Longcore J.E."/>
            <person name="James T.Y."/>
        </authorList>
    </citation>
    <scope>NUCLEOTIDE SEQUENCE</scope>
    <source>
        <strain evidence="25">JEL0318</strain>
    </source>
</reference>
<dbReference type="FunFam" id="3.30.60.60:FF:000001">
    <property type="entry name" value="Histone acetyltransferase"/>
    <property type="match status" value="1"/>
</dbReference>
<dbReference type="GO" id="GO:0006281">
    <property type="term" value="P:DNA repair"/>
    <property type="evidence" value="ECO:0007669"/>
    <property type="project" value="UniProtKB-KW"/>
</dbReference>
<comment type="caution">
    <text evidence="25">The sequence shown here is derived from an EMBL/GenBank/DDBJ whole genome shotgun (WGS) entry which is preliminary data.</text>
</comment>
<dbReference type="Pfam" id="PF11717">
    <property type="entry name" value="Tudor-knot"/>
    <property type="match status" value="1"/>
</dbReference>
<keyword evidence="13" id="KW-0804">Transcription</keyword>
<evidence type="ECO:0000256" key="4">
    <source>
        <dbReference type="ARBA" id="ARBA00022679"/>
    </source>
</evidence>
<protein>
    <recommendedName>
        <fullName evidence="3">histone acetyltransferase</fullName>
        <ecNumber evidence="3">2.3.1.48</ecNumber>
    </recommendedName>
</protein>
<comment type="subcellular location">
    <subcellularLocation>
        <location evidence="1">Nucleus</location>
    </subcellularLocation>
</comment>
<evidence type="ECO:0000256" key="15">
    <source>
        <dbReference type="ARBA" id="ARBA00023242"/>
    </source>
</evidence>
<dbReference type="EMBL" id="JADGJD010000630">
    <property type="protein sequence ID" value="KAJ3049531.1"/>
    <property type="molecule type" value="Genomic_DNA"/>
</dbReference>
<evidence type="ECO:0000256" key="23">
    <source>
        <dbReference type="SAM" id="MobiDB-lite"/>
    </source>
</evidence>
<keyword evidence="7" id="KW-0863">Zinc-finger</keyword>
<keyword evidence="26" id="KW-1185">Reference proteome</keyword>
<dbReference type="GO" id="GO:0000785">
    <property type="term" value="C:chromatin"/>
    <property type="evidence" value="ECO:0007669"/>
    <property type="project" value="TreeGrafter"/>
</dbReference>
<dbReference type="GO" id="GO:0003712">
    <property type="term" value="F:transcription coregulator activity"/>
    <property type="evidence" value="ECO:0007669"/>
    <property type="project" value="TreeGrafter"/>
</dbReference>
<evidence type="ECO:0000256" key="16">
    <source>
        <dbReference type="ARBA" id="ARBA00023315"/>
    </source>
</evidence>
<evidence type="ECO:0000256" key="19">
    <source>
        <dbReference type="ARBA" id="ARBA00047752"/>
    </source>
</evidence>
<accession>A0AAD5SBX9</accession>
<keyword evidence="12" id="KW-0010">Activator</keyword>
<proteinExistence type="inferred from homology"/>
<keyword evidence="16" id="KW-0012">Acyltransferase</keyword>
<dbReference type="FunFam" id="1.10.10.10:FF:000022">
    <property type="entry name" value="Histone acetyltransferase"/>
    <property type="match status" value="1"/>
</dbReference>
<feature type="region of interest" description="Disordered" evidence="23">
    <location>
        <begin position="73"/>
        <end position="173"/>
    </location>
</feature>
<keyword evidence="11" id="KW-0805">Transcription regulation</keyword>
<dbReference type="SUPFAM" id="SSF54160">
    <property type="entry name" value="Chromo domain-like"/>
    <property type="match status" value="1"/>
</dbReference>
<keyword evidence="9" id="KW-0156">Chromatin regulator</keyword>
<feature type="active site" description="Proton donor/acceptor" evidence="22">
    <location>
        <position position="369"/>
    </location>
</feature>
<dbReference type="Gene3D" id="3.40.630.30">
    <property type="match status" value="1"/>
</dbReference>
<dbReference type="GO" id="GO:0005634">
    <property type="term" value="C:nucleus"/>
    <property type="evidence" value="ECO:0007669"/>
    <property type="project" value="UniProtKB-SubCell"/>
</dbReference>
<evidence type="ECO:0000259" key="24">
    <source>
        <dbReference type="PROSITE" id="PS51726"/>
    </source>
</evidence>
<dbReference type="Pfam" id="PF01853">
    <property type="entry name" value="MOZ_SAS"/>
    <property type="match status" value="1"/>
</dbReference>
<organism evidence="25 26">
    <name type="scientific">Rhizophlyctis rosea</name>
    <dbReference type="NCBI Taxonomy" id="64517"/>
    <lineage>
        <taxon>Eukaryota</taxon>
        <taxon>Fungi</taxon>
        <taxon>Fungi incertae sedis</taxon>
        <taxon>Chytridiomycota</taxon>
        <taxon>Chytridiomycota incertae sedis</taxon>
        <taxon>Chytridiomycetes</taxon>
        <taxon>Rhizophlyctidales</taxon>
        <taxon>Rhizophlyctidaceae</taxon>
        <taxon>Rhizophlyctis</taxon>
    </lineage>
</organism>
<dbReference type="GO" id="GO:0004402">
    <property type="term" value="F:histone acetyltransferase activity"/>
    <property type="evidence" value="ECO:0007669"/>
    <property type="project" value="InterPro"/>
</dbReference>
<keyword evidence="4" id="KW-0808">Transferase</keyword>
<dbReference type="AlphaFoldDB" id="A0AAD5SBX9"/>
<dbReference type="FunFam" id="3.40.630.30:FF:000002">
    <property type="entry name" value="Histone acetyltransferase"/>
    <property type="match status" value="1"/>
</dbReference>
<dbReference type="InterPro" id="IPR016197">
    <property type="entry name" value="Chromo-like_dom_sf"/>
</dbReference>
<dbReference type="Gene3D" id="2.30.30.140">
    <property type="match status" value="1"/>
</dbReference>
<evidence type="ECO:0000256" key="6">
    <source>
        <dbReference type="ARBA" id="ARBA00022763"/>
    </source>
</evidence>
<keyword evidence="15" id="KW-0539">Nucleus</keyword>
<evidence type="ECO:0000256" key="10">
    <source>
        <dbReference type="ARBA" id="ARBA00022990"/>
    </source>
</evidence>
<keyword evidence="5" id="KW-0479">Metal-binding</keyword>
<evidence type="ECO:0000256" key="3">
    <source>
        <dbReference type="ARBA" id="ARBA00013184"/>
    </source>
</evidence>
<dbReference type="PROSITE" id="PS51726">
    <property type="entry name" value="MYST_HAT"/>
    <property type="match status" value="1"/>
</dbReference>
<evidence type="ECO:0000256" key="11">
    <source>
        <dbReference type="ARBA" id="ARBA00023015"/>
    </source>
</evidence>
<evidence type="ECO:0000256" key="21">
    <source>
        <dbReference type="ARBA" id="ARBA00048940"/>
    </source>
</evidence>
<dbReference type="PANTHER" id="PTHR10615:SF218">
    <property type="entry name" value="HISTONE ACETYLTRANSFERASE ESA1"/>
    <property type="match status" value="1"/>
</dbReference>
<evidence type="ECO:0000256" key="17">
    <source>
        <dbReference type="ARBA" id="ARBA00045805"/>
    </source>
</evidence>
<evidence type="ECO:0000256" key="1">
    <source>
        <dbReference type="ARBA" id="ARBA00004123"/>
    </source>
</evidence>
<dbReference type="EC" id="2.3.1.48" evidence="3"/>
<evidence type="ECO:0000256" key="8">
    <source>
        <dbReference type="ARBA" id="ARBA00022833"/>
    </source>
</evidence>
<comment type="catalytic activity">
    <reaction evidence="19">
        <text>(2E)-butenoyl-CoA + L-lysyl-[protein] = N(6)-(2E)-butenoyl-L-lysyl-[protein] + CoA + H(+)</text>
        <dbReference type="Rhea" id="RHEA:53908"/>
        <dbReference type="Rhea" id="RHEA-COMP:9752"/>
        <dbReference type="Rhea" id="RHEA-COMP:13707"/>
        <dbReference type="ChEBI" id="CHEBI:15378"/>
        <dbReference type="ChEBI" id="CHEBI:29969"/>
        <dbReference type="ChEBI" id="CHEBI:57287"/>
        <dbReference type="ChEBI" id="CHEBI:57332"/>
        <dbReference type="ChEBI" id="CHEBI:137954"/>
    </reaction>
    <physiologicalReaction direction="left-to-right" evidence="19">
        <dbReference type="Rhea" id="RHEA:53909"/>
    </physiologicalReaction>
</comment>
<feature type="domain" description="MYST-type HAT" evidence="24">
    <location>
        <begin position="193"/>
        <end position="464"/>
    </location>
</feature>
<comment type="similarity">
    <text evidence="2">Belongs to the MYST (SAS/MOZ) family.</text>
</comment>
<evidence type="ECO:0000256" key="9">
    <source>
        <dbReference type="ARBA" id="ARBA00022853"/>
    </source>
</evidence>
<dbReference type="InterPro" id="IPR036388">
    <property type="entry name" value="WH-like_DNA-bd_sf"/>
</dbReference>
<dbReference type="GO" id="GO:0006357">
    <property type="term" value="P:regulation of transcription by RNA polymerase II"/>
    <property type="evidence" value="ECO:0007669"/>
    <property type="project" value="TreeGrafter"/>
</dbReference>
<evidence type="ECO:0000256" key="14">
    <source>
        <dbReference type="ARBA" id="ARBA00023204"/>
    </source>
</evidence>
<comment type="function">
    <text evidence="17">Catalytic component of the NuA4 histone acetyltransferase (HAT) complex which is involved in epigenetic transcriptional activation of selected genes principally by acetylation of nucleosomal histones H4, H3, H2B, H2A and H2A variant H2A.Z. Acetylates histone H4 to form H4K5ac, H4K8ac, H4K12ac and H4K16ac, histone H3 to form H3K14ac, and histone H2A to form H2AK4ac and H2AK7ac. The NuA4 complex is involved in the DNA damage response and is required for chromosome segregation. The NuA4 complex plays a direct role in repair of DNA double-strand breaks (DSBs) through homologous recombination. Recruitment to promoters depends on H3K4me. Also acetylates non-histone proteins. In addition to protein acetyltransferase, can use different acyl-CoA substrates, such as 2-hydroxyisobutanoyl-CoA (2-hydroxyisobutyryl-CoA) or (2E)-butenoyl-CoA (crotonyl-CoA), and is able to mediate protein 2-hydroxyisobutyrylation and crotonylation, respectively.</text>
</comment>
<evidence type="ECO:0000313" key="25">
    <source>
        <dbReference type="EMBL" id="KAJ3049531.1"/>
    </source>
</evidence>